<accession>A0A833Y3G8</accession>
<gene>
    <name evidence="1" type="ORF">HJG60_009546</name>
</gene>
<comment type="caution">
    <text evidence="1">The sequence shown here is derived from an EMBL/GenBank/DDBJ whole genome shotgun (WGS) entry which is preliminary data.</text>
</comment>
<dbReference type="AlphaFoldDB" id="A0A833Y3G8"/>
<sequence>MSAVMVCGAQVHSRCEQGCGGSQPASPLALSLQCLEEVRASDALHLCFGGQMEFRAQACDHIQHTGPQQHSISEDVQFAVLLTVFLFVNDDPPVRLPSLLLKLWHLHQPSRLALWCISTALLLTAWSTRGHQEGPSVALPVRQPCLPMPQVGRMLLCKCSEVAFCD</sequence>
<evidence type="ECO:0000313" key="1">
    <source>
        <dbReference type="EMBL" id="KAF6073413.1"/>
    </source>
</evidence>
<dbReference type="Proteomes" id="UP000664940">
    <property type="component" value="Unassembled WGS sequence"/>
</dbReference>
<evidence type="ECO:0000313" key="2">
    <source>
        <dbReference type="Proteomes" id="UP000664940"/>
    </source>
</evidence>
<dbReference type="EMBL" id="JABVXQ010000016">
    <property type="protein sequence ID" value="KAF6073413.1"/>
    <property type="molecule type" value="Genomic_DNA"/>
</dbReference>
<protein>
    <submittedName>
        <fullName evidence="1">Uncharacterized protein</fullName>
    </submittedName>
</protein>
<organism evidence="1 2">
    <name type="scientific">Phyllostomus discolor</name>
    <name type="common">pale spear-nosed bat</name>
    <dbReference type="NCBI Taxonomy" id="89673"/>
    <lineage>
        <taxon>Eukaryota</taxon>
        <taxon>Metazoa</taxon>
        <taxon>Chordata</taxon>
        <taxon>Craniata</taxon>
        <taxon>Vertebrata</taxon>
        <taxon>Euteleostomi</taxon>
        <taxon>Mammalia</taxon>
        <taxon>Eutheria</taxon>
        <taxon>Laurasiatheria</taxon>
        <taxon>Chiroptera</taxon>
        <taxon>Yangochiroptera</taxon>
        <taxon>Phyllostomidae</taxon>
        <taxon>Phyllostominae</taxon>
        <taxon>Phyllostomus</taxon>
    </lineage>
</organism>
<proteinExistence type="predicted"/>
<name>A0A833Y3G8_9CHIR</name>
<reference evidence="1 2" key="1">
    <citation type="journal article" date="2020" name="Nature">
        <title>Six reference-quality genomes reveal evolution of bat adaptations.</title>
        <authorList>
            <person name="Jebb D."/>
            <person name="Huang Z."/>
            <person name="Pippel M."/>
            <person name="Hughes G.M."/>
            <person name="Lavrichenko K."/>
            <person name="Devanna P."/>
            <person name="Winkler S."/>
            <person name="Jermiin L.S."/>
            <person name="Skirmuntt E.C."/>
            <person name="Katzourakis A."/>
            <person name="Burkitt-Gray L."/>
            <person name="Ray D.A."/>
            <person name="Sullivan K.A.M."/>
            <person name="Roscito J.G."/>
            <person name="Kirilenko B.M."/>
            <person name="Davalos L.M."/>
            <person name="Corthals A.P."/>
            <person name="Power M.L."/>
            <person name="Jones G."/>
            <person name="Ransome R.D."/>
            <person name="Dechmann D.K.N."/>
            <person name="Locatelli A.G."/>
            <person name="Puechmaille S.J."/>
            <person name="Fedrigo O."/>
            <person name="Jarvis E.D."/>
            <person name="Hiller M."/>
            <person name="Vernes S.C."/>
            <person name="Myers E.W."/>
            <person name="Teeling E.C."/>
        </authorList>
    </citation>
    <scope>NUCLEOTIDE SEQUENCE [LARGE SCALE GENOMIC DNA]</scope>
    <source>
        <strain evidence="1">Bat1K_MPI-CBG_1</strain>
    </source>
</reference>